<sequence>VKVFYNTEYVAPAHAFETTRKSGQVAEAVAAGRVPGAELADPQGVVALCEELIAQVHDPDYIKALKTGEPSYLAESQGFSWDPGIWSMAVNSTAGVLAAAEVAVTTGRP</sequence>
<name>A0A383BC30_9ZZZZ</name>
<dbReference type="InterPro" id="IPR023696">
    <property type="entry name" value="Ureohydrolase_dom_sf"/>
</dbReference>
<dbReference type="AlphaFoldDB" id="A0A383BC30"/>
<reference evidence="1" key="1">
    <citation type="submission" date="2018-05" db="EMBL/GenBank/DDBJ databases">
        <authorList>
            <person name="Lanie J.A."/>
            <person name="Ng W.-L."/>
            <person name="Kazmierczak K.M."/>
            <person name="Andrzejewski T.M."/>
            <person name="Davidsen T.M."/>
            <person name="Wayne K.J."/>
            <person name="Tettelin H."/>
            <person name="Glass J.I."/>
            <person name="Rusch D."/>
            <person name="Podicherti R."/>
            <person name="Tsui H.-C.T."/>
            <person name="Winkler M.E."/>
        </authorList>
    </citation>
    <scope>NUCLEOTIDE SEQUENCE</scope>
</reference>
<feature type="non-terminal residue" evidence="1">
    <location>
        <position position="1"/>
    </location>
</feature>
<feature type="non-terminal residue" evidence="1">
    <location>
        <position position="109"/>
    </location>
</feature>
<dbReference type="SUPFAM" id="SSF52768">
    <property type="entry name" value="Arginase/deacetylase"/>
    <property type="match status" value="1"/>
</dbReference>
<organism evidence="1">
    <name type="scientific">marine metagenome</name>
    <dbReference type="NCBI Taxonomy" id="408172"/>
    <lineage>
        <taxon>unclassified sequences</taxon>
        <taxon>metagenomes</taxon>
        <taxon>ecological metagenomes</taxon>
    </lineage>
</organism>
<accession>A0A383BC30</accession>
<protein>
    <submittedName>
        <fullName evidence="1">Uncharacterized protein</fullName>
    </submittedName>
</protein>
<dbReference type="EMBL" id="UINC01199105">
    <property type="protein sequence ID" value="SVE17373.1"/>
    <property type="molecule type" value="Genomic_DNA"/>
</dbReference>
<gene>
    <name evidence="1" type="ORF">METZ01_LOCUS470227</name>
</gene>
<evidence type="ECO:0000313" key="1">
    <source>
        <dbReference type="EMBL" id="SVE17373.1"/>
    </source>
</evidence>
<proteinExistence type="predicted"/>